<dbReference type="Gene3D" id="1.10.443.10">
    <property type="entry name" value="Intergrase catalytic core"/>
    <property type="match status" value="1"/>
</dbReference>
<evidence type="ECO:0000313" key="2">
    <source>
        <dbReference type="EMBL" id="ARJ24040.1"/>
    </source>
</evidence>
<evidence type="ECO:0000256" key="1">
    <source>
        <dbReference type="ARBA" id="ARBA00023172"/>
    </source>
</evidence>
<dbReference type="RefSeq" id="WP_085312436.1">
    <property type="nucleotide sequence ID" value="NZ_CP020743.1"/>
</dbReference>
<dbReference type="AlphaFoldDB" id="A0A1W6AE42"/>
<dbReference type="InterPro" id="IPR011010">
    <property type="entry name" value="DNA_brk_join_enz"/>
</dbReference>
<dbReference type="SUPFAM" id="SSF56349">
    <property type="entry name" value="DNA breaking-rejoining enzymes"/>
    <property type="match status" value="1"/>
</dbReference>
<sequence>MENIKCVECSRSLSPSGIKKRATMCDYCMSVRRVEKEKKDEFLKGIFQKKWSANLFRRYIEYLESIELRYDTIRKLISKARIFFVMAEQELFLPQEINSEWLYSTIEKIKGNSIERSMTAFLIKEELIIFDEESVFIDRIESMIENTSKEFNRLLEIYYNERLKLRQRQVKFNARNPLSFKTIISDLEIFKRFIKYLINDKKHINSWNLIQQEDVHDYLLTLRLKNREIVRKRLLVLFKLAFKKKVITHLPLAEIKSRELPLSEEPLSFEEQKKVARLLEDKTYDEPLSCLLTSFCFYHGLSSQQIRNIKLQDINLDKETIYIDERPPVYLLKGDMLLLQEYARIRKKIKNIDRKIFLIVSSSSSEVYTEKSVSNRFVRRKVKDLTGYAPKTLRLTCLQTMCAQYGPQLLIEGFGLSLTQASRYGKMEGYLIEEVIKEQRDSFNEFFSEI</sequence>
<proteinExistence type="predicted"/>
<dbReference type="GO" id="GO:0003677">
    <property type="term" value="F:DNA binding"/>
    <property type="evidence" value="ECO:0007669"/>
    <property type="project" value="InterPro"/>
</dbReference>
<evidence type="ECO:0000313" key="3">
    <source>
        <dbReference type="Proteomes" id="UP000192932"/>
    </source>
</evidence>
<reference evidence="2 3" key="1">
    <citation type="submission" date="2017-04" db="EMBL/GenBank/DDBJ databases">
        <title>The Characteristic of a Fine Plant Growth-Promoting Rhizobacteria Bacillus mycoides Gnyt1 and its Whole Genome Sequencing Analysis.</title>
        <authorList>
            <person name="Li J.H."/>
            <person name="Yao T."/>
        </authorList>
    </citation>
    <scope>NUCLEOTIDE SEQUENCE [LARGE SCALE GENOMIC DNA]</scope>
    <source>
        <strain evidence="2 3">Gnyt1</strain>
    </source>
</reference>
<gene>
    <name evidence="2" type="ORF">B7492_23800</name>
</gene>
<protein>
    <submittedName>
        <fullName evidence="2">Integrase</fullName>
    </submittedName>
</protein>
<dbReference type="GO" id="GO:0006310">
    <property type="term" value="P:DNA recombination"/>
    <property type="evidence" value="ECO:0007669"/>
    <property type="project" value="UniProtKB-KW"/>
</dbReference>
<name>A0A1W6AE42_BACMY</name>
<dbReference type="GO" id="GO:0015074">
    <property type="term" value="P:DNA integration"/>
    <property type="evidence" value="ECO:0007669"/>
    <property type="project" value="InterPro"/>
</dbReference>
<keyword evidence="1" id="KW-0233">DNA recombination</keyword>
<dbReference type="InterPro" id="IPR013762">
    <property type="entry name" value="Integrase-like_cat_sf"/>
</dbReference>
<dbReference type="Proteomes" id="UP000192932">
    <property type="component" value="Chromosome"/>
</dbReference>
<accession>A0A1W6AE42</accession>
<dbReference type="EMBL" id="CP020743">
    <property type="protein sequence ID" value="ARJ24040.1"/>
    <property type="molecule type" value="Genomic_DNA"/>
</dbReference>
<organism evidence="2 3">
    <name type="scientific">Bacillus mycoides</name>
    <dbReference type="NCBI Taxonomy" id="1405"/>
    <lineage>
        <taxon>Bacteria</taxon>
        <taxon>Bacillati</taxon>
        <taxon>Bacillota</taxon>
        <taxon>Bacilli</taxon>
        <taxon>Bacillales</taxon>
        <taxon>Bacillaceae</taxon>
        <taxon>Bacillus</taxon>
        <taxon>Bacillus cereus group</taxon>
    </lineage>
</organism>